<evidence type="ECO:0000313" key="3">
    <source>
        <dbReference type="Proteomes" id="UP000005012"/>
    </source>
</evidence>
<dbReference type="AlphaFoldDB" id="A0A140SSD4"/>
<organism evidence="2 3">
    <name type="scientific">Providencia stuartii (strain MRSN 2154)</name>
    <dbReference type="NCBI Taxonomy" id="1157951"/>
    <lineage>
        <taxon>Bacteria</taxon>
        <taxon>Pseudomonadati</taxon>
        <taxon>Pseudomonadota</taxon>
        <taxon>Gammaproteobacteria</taxon>
        <taxon>Enterobacterales</taxon>
        <taxon>Morganellaceae</taxon>
        <taxon>Providencia</taxon>
    </lineage>
</organism>
<proteinExistence type="predicted"/>
<name>A0A140SSD4_PROSM</name>
<dbReference type="Proteomes" id="UP000005012">
    <property type="component" value="Plasmid pMR0211"/>
</dbReference>
<feature type="coiled-coil region" evidence="1">
    <location>
        <begin position="26"/>
        <end position="62"/>
    </location>
</feature>
<evidence type="ECO:0000313" key="2">
    <source>
        <dbReference type="EMBL" id="AEZ49651.1"/>
    </source>
</evidence>
<sequence>MKQFREGGELPFGVYTTRLAALKFAKVSLQEEVQYCEAELKKAQTEEDTQELQEELAENQRLLKAAGAMVKREQNKKKRG</sequence>
<reference evidence="2 3" key="1">
    <citation type="journal article" date="2012" name="Antimicrob. Agents Chemother.">
        <title>Complete sequence of a novel 178-kilobase plasmid carrying bla(NDM-1) in a Providencia stuartii strain isolated in Afghanistan.</title>
        <authorList>
            <person name="Mc Gann P."/>
            <person name="Hang J."/>
            <person name="Clifford R.J."/>
            <person name="Yang Y."/>
            <person name="Kwak Y.I."/>
            <person name="Kuschner R.A."/>
            <person name="Lesho E.P."/>
            <person name="Waterman P.E."/>
        </authorList>
    </citation>
    <scope>NUCLEOTIDE SEQUENCE [LARGE SCALE GENOMIC DNA]</scope>
    <source>
        <strain evidence="2 3">MRSN 2154</strain>
    </source>
</reference>
<accession>A0A140SSD4</accession>
<evidence type="ECO:0000256" key="1">
    <source>
        <dbReference type="SAM" id="Coils"/>
    </source>
</evidence>
<gene>
    <name evidence="2" type="ORF">pMR0211_0039</name>
</gene>
<dbReference type="EMBL" id="JN687470">
    <property type="protein sequence ID" value="AEZ49651.1"/>
    <property type="molecule type" value="Genomic_DNA"/>
</dbReference>
<protein>
    <submittedName>
        <fullName evidence="2">Uncharacterized protein</fullName>
    </submittedName>
</protein>
<keyword evidence="1" id="KW-0175">Coiled coil</keyword>
<keyword evidence="2" id="KW-0614">Plasmid</keyword>
<geneLocation type="plasmid" evidence="2 3">
    <name>pMR0211</name>
</geneLocation>